<dbReference type="AlphaFoldDB" id="A0A2D3DLT5"/>
<evidence type="ECO:0000313" key="2">
    <source>
        <dbReference type="Proteomes" id="UP000587477"/>
    </source>
</evidence>
<dbReference type="KEGG" id="bmp:NG74_00921"/>
<organism evidence="1 2">
    <name type="scientific">Bacillus velezensis</name>
    <dbReference type="NCBI Taxonomy" id="492670"/>
    <lineage>
        <taxon>Bacteria</taxon>
        <taxon>Bacillati</taxon>
        <taxon>Bacillota</taxon>
        <taxon>Bacilli</taxon>
        <taxon>Bacillales</taxon>
        <taxon>Bacillaceae</taxon>
        <taxon>Bacillus</taxon>
        <taxon>Bacillus amyloliquefaciens group</taxon>
    </lineage>
</organism>
<dbReference type="EMBL" id="CP063687">
    <property type="protein sequence ID" value="QOY25817.1"/>
    <property type="molecule type" value="Genomic_DNA"/>
</dbReference>
<reference evidence="2" key="1">
    <citation type="submission" date="2020-10" db="EMBL/GenBank/DDBJ databases">
        <title>Complete genome sequence of Bacillus velezensis NST6.</title>
        <authorList>
            <person name="Choi J."/>
        </authorList>
    </citation>
    <scope>NUCLEOTIDE SEQUENCE [LARGE SCALE GENOMIC DNA]</scope>
    <source>
        <strain evidence="2">NST6</strain>
    </source>
</reference>
<evidence type="ECO:0000313" key="1">
    <source>
        <dbReference type="EMBL" id="QOY25817.1"/>
    </source>
</evidence>
<dbReference type="OMA" id="WMYPLLF"/>
<proteinExistence type="predicted"/>
<dbReference type="Proteomes" id="UP000587477">
    <property type="component" value="Chromosome"/>
</dbReference>
<name>A0A2D3DLT5_BACVE</name>
<dbReference type="GeneID" id="93080050"/>
<dbReference type="RefSeq" id="WP_012117138.1">
    <property type="nucleotide sequence ID" value="NZ_CANMRO010000006.1"/>
</dbReference>
<evidence type="ECO:0008006" key="3">
    <source>
        <dbReference type="Google" id="ProtNLM"/>
    </source>
</evidence>
<accession>A0A2D3DLT5</accession>
<protein>
    <recommendedName>
        <fullName evidence="3">Lipoprotein</fullName>
    </recommendedName>
</protein>
<gene>
    <name evidence="1" type="ORF">BACVE_000747</name>
</gene>
<accession>A0A2S7LES4</accession>
<dbReference type="STRING" id="1155777.BANAU_0820"/>
<sequence>MSLKRKACFHLALYGLACWTLISFMEAAPRIAQFFQTEGSGSFELNITPFLLFTVCAALYIYAEKKKRNGKKHRLVPDEFEEQDERERMMTAKACRSSYIAVYFSLPAAAVLLLFYPLIQPHLPFFPILLIFILMMIQHLAYVFTFHKHGKNSGS</sequence>